<organism evidence="1 2">
    <name type="scientific">Eumeta variegata</name>
    <name type="common">Bagworm moth</name>
    <name type="synonym">Eumeta japonica</name>
    <dbReference type="NCBI Taxonomy" id="151549"/>
    <lineage>
        <taxon>Eukaryota</taxon>
        <taxon>Metazoa</taxon>
        <taxon>Ecdysozoa</taxon>
        <taxon>Arthropoda</taxon>
        <taxon>Hexapoda</taxon>
        <taxon>Insecta</taxon>
        <taxon>Pterygota</taxon>
        <taxon>Neoptera</taxon>
        <taxon>Endopterygota</taxon>
        <taxon>Lepidoptera</taxon>
        <taxon>Glossata</taxon>
        <taxon>Ditrysia</taxon>
        <taxon>Tineoidea</taxon>
        <taxon>Psychidae</taxon>
        <taxon>Oiketicinae</taxon>
        <taxon>Eumeta</taxon>
    </lineage>
</organism>
<evidence type="ECO:0000313" key="2">
    <source>
        <dbReference type="Proteomes" id="UP000299102"/>
    </source>
</evidence>
<dbReference type="Proteomes" id="UP000299102">
    <property type="component" value="Unassembled WGS sequence"/>
</dbReference>
<name>A0A4C2AD75_EUMVA</name>
<gene>
    <name evidence="1" type="ORF">EVAR_98494_1</name>
</gene>
<comment type="caution">
    <text evidence="1">The sequence shown here is derived from an EMBL/GenBank/DDBJ whole genome shotgun (WGS) entry which is preliminary data.</text>
</comment>
<sequence length="139" mass="15770">MQHLGLACVSANPWWWCAEMGSCATLYRRPLVYRNRDIRHQRTHSSSLRCHVNKFNVVLITNGCTARVFEIADNAYNAIEVSVAFFSVPRSEKIKKTLKPFTGSVRTNVQALVVGRGSWVEVMESDTVSETRSECFKLT</sequence>
<evidence type="ECO:0000313" key="1">
    <source>
        <dbReference type="EMBL" id="GBP98058.1"/>
    </source>
</evidence>
<dbReference type="EMBL" id="BGZK01003057">
    <property type="protein sequence ID" value="GBP98058.1"/>
    <property type="molecule type" value="Genomic_DNA"/>
</dbReference>
<dbReference type="AlphaFoldDB" id="A0A4C2AD75"/>
<protein>
    <submittedName>
        <fullName evidence="1">Uncharacterized protein</fullName>
    </submittedName>
</protein>
<proteinExistence type="predicted"/>
<reference evidence="1 2" key="1">
    <citation type="journal article" date="2019" name="Commun. Biol.">
        <title>The bagworm genome reveals a unique fibroin gene that provides high tensile strength.</title>
        <authorList>
            <person name="Kono N."/>
            <person name="Nakamura H."/>
            <person name="Ohtoshi R."/>
            <person name="Tomita M."/>
            <person name="Numata K."/>
            <person name="Arakawa K."/>
        </authorList>
    </citation>
    <scope>NUCLEOTIDE SEQUENCE [LARGE SCALE GENOMIC DNA]</scope>
</reference>
<accession>A0A4C2AD75</accession>
<keyword evidence="2" id="KW-1185">Reference proteome</keyword>